<dbReference type="InterPro" id="IPR029058">
    <property type="entry name" value="AB_hydrolase_fold"/>
</dbReference>
<dbReference type="GO" id="GO:0006508">
    <property type="term" value="P:proteolysis"/>
    <property type="evidence" value="ECO:0007669"/>
    <property type="project" value="InterPro"/>
</dbReference>
<feature type="domain" description="Peptidase S9 prolyl oligopeptidase catalytic" evidence="3">
    <location>
        <begin position="657"/>
        <end position="828"/>
    </location>
</feature>
<dbReference type="SUPFAM" id="SSF82171">
    <property type="entry name" value="DPP6 N-terminal domain-like"/>
    <property type="match status" value="1"/>
</dbReference>
<reference evidence="5" key="1">
    <citation type="submission" date="2016-10" db="EMBL/GenBank/DDBJ databases">
        <authorList>
            <person name="Varghese N."/>
            <person name="Submissions S."/>
        </authorList>
    </citation>
    <scope>NUCLEOTIDE SEQUENCE [LARGE SCALE GENOMIC DNA]</scope>
    <source>
        <strain evidence="5">DSM 26542</strain>
    </source>
</reference>
<dbReference type="Pfam" id="PF00326">
    <property type="entry name" value="Peptidase_S9"/>
    <property type="match status" value="1"/>
</dbReference>
<evidence type="ECO:0000259" key="3">
    <source>
        <dbReference type="Pfam" id="PF00326"/>
    </source>
</evidence>
<dbReference type="InterPro" id="IPR001375">
    <property type="entry name" value="Peptidase_S9_cat"/>
</dbReference>
<sequence>MNFRIFIILLCLLPSLSSYAFIERDSLSIDPRWSTWTPREISGDGKWLLTEKIFGNRKQPNESYAVNTQTGQRVLLDNNASRILLDQNRVLVKKAPKWEWELVNLLNPTERTVLKEVKSIENILTLKRYLCFTNNSELQLYDYTKKVPQLIWNTTTVQEYTFNPSKTTLIYRKGEKTSDLYVLDLKSLKEKKLLTEFEGLTNFLWTWNRDETALAVILKDQRILFLDLKTSKTKAIELPPSEEARTNPSFKFFDNNDLYIQYQISSGIIDKDKGLLDVWNGNARDLHLKNSWWLYYDATRSDILKAFVYSQENNRFLELERNRNKEYLPIGVSNYILSYDPFEKDPNMEVPGMGLNLRYTLEQIDPHKVLGELTTAFQMDFFLNRSPKGTAIVYPKGDFWELYDFETHQKTTIPQKLSNDHVLWSSDSKSLFFNDGQNAVQYDIASKTTKALTDLQESKDGLIRFSGYINKGQSYYLDIQKPIVLSIRHQDFGYSLYSYYKNKLTKIVDHSPNKITVMNSNFYTKATHLIWTEQNFNLPHTIMARLNGKTKTILASDIPKELYSWEKQKLITFTDKYGKKLNGILYYPKDFDSSKKYPMVVNIYESLGFMRNNFDVMSLYNPFGFNISLLNDQGYFVFLPDTYVSDEGPGLSAVECVTKGIEAITTEEPAINSKKTGIIGQSFAGYKTAFIVSQTNFFAAAISCSGPQDLVNFYYEYSYSRNSPGWYMFEKSQYGMKTSFGENPEKYLSNSTINYAHQIKTPLLLSACLDDKNVPWEHTRHLYIALKRYQIPTIAFFYKNEIHSLDGMDAQEHFTYKTMDWFDYYLKDNKNIPWITKGVDYSTYSY</sequence>
<name>A0A1I3SSI9_9FLAO</name>
<evidence type="ECO:0000313" key="4">
    <source>
        <dbReference type="EMBL" id="SFJ60551.1"/>
    </source>
</evidence>
<evidence type="ECO:0000256" key="1">
    <source>
        <dbReference type="ARBA" id="ARBA00022801"/>
    </source>
</evidence>
<keyword evidence="5" id="KW-1185">Reference proteome</keyword>
<evidence type="ECO:0000313" key="5">
    <source>
        <dbReference type="Proteomes" id="UP000243887"/>
    </source>
</evidence>
<dbReference type="SUPFAM" id="SSF53474">
    <property type="entry name" value="alpha/beta-Hydrolases"/>
    <property type="match status" value="1"/>
</dbReference>
<accession>A0A1I3SSI9</accession>
<gene>
    <name evidence="4" type="ORF">SAMN04487893_11133</name>
</gene>
<dbReference type="PANTHER" id="PTHR42776:SF27">
    <property type="entry name" value="DIPEPTIDYL PEPTIDASE FAMILY MEMBER 6"/>
    <property type="match status" value="1"/>
</dbReference>
<protein>
    <submittedName>
        <fullName evidence="4">Prolyl oligopeptidase family protein</fullName>
    </submittedName>
</protein>
<dbReference type="Gene3D" id="3.40.50.1820">
    <property type="entry name" value="alpha/beta hydrolase"/>
    <property type="match status" value="1"/>
</dbReference>
<feature type="chain" id="PRO_5017451472" evidence="2">
    <location>
        <begin position="21"/>
        <end position="846"/>
    </location>
</feature>
<proteinExistence type="predicted"/>
<feature type="signal peptide" evidence="2">
    <location>
        <begin position="1"/>
        <end position="20"/>
    </location>
</feature>
<evidence type="ECO:0000256" key="2">
    <source>
        <dbReference type="SAM" id="SignalP"/>
    </source>
</evidence>
<dbReference type="OrthoDB" id="9812921at2"/>
<dbReference type="PANTHER" id="PTHR42776">
    <property type="entry name" value="SERINE PEPTIDASE S9 FAMILY MEMBER"/>
    <property type="match status" value="1"/>
</dbReference>
<dbReference type="AlphaFoldDB" id="A0A1I3SSI9"/>
<keyword evidence="2" id="KW-0732">Signal</keyword>
<dbReference type="EMBL" id="FORU01000011">
    <property type="protein sequence ID" value="SFJ60551.1"/>
    <property type="molecule type" value="Genomic_DNA"/>
</dbReference>
<keyword evidence="1" id="KW-0378">Hydrolase</keyword>
<organism evidence="4 5">
    <name type="scientific">Myroides guanonis</name>
    <dbReference type="NCBI Taxonomy" id="1150112"/>
    <lineage>
        <taxon>Bacteria</taxon>
        <taxon>Pseudomonadati</taxon>
        <taxon>Bacteroidota</taxon>
        <taxon>Flavobacteriia</taxon>
        <taxon>Flavobacteriales</taxon>
        <taxon>Flavobacteriaceae</taxon>
        <taxon>Myroides</taxon>
    </lineage>
</organism>
<dbReference type="RefSeq" id="WP_090679709.1">
    <property type="nucleotide sequence ID" value="NZ_FORU01000011.1"/>
</dbReference>
<dbReference type="GO" id="GO:0004252">
    <property type="term" value="F:serine-type endopeptidase activity"/>
    <property type="evidence" value="ECO:0007669"/>
    <property type="project" value="TreeGrafter"/>
</dbReference>
<dbReference type="STRING" id="1150112.SAMN04487893_11133"/>
<dbReference type="Proteomes" id="UP000243887">
    <property type="component" value="Unassembled WGS sequence"/>
</dbReference>